<dbReference type="SUPFAM" id="SSF103473">
    <property type="entry name" value="MFS general substrate transporter"/>
    <property type="match status" value="1"/>
</dbReference>
<evidence type="ECO:0000256" key="3">
    <source>
        <dbReference type="ARBA" id="ARBA00022475"/>
    </source>
</evidence>
<evidence type="ECO:0000256" key="2">
    <source>
        <dbReference type="ARBA" id="ARBA00022448"/>
    </source>
</evidence>
<feature type="transmembrane region" description="Helical" evidence="7">
    <location>
        <begin position="225"/>
        <end position="247"/>
    </location>
</feature>
<evidence type="ECO:0000313" key="10">
    <source>
        <dbReference type="Proteomes" id="UP000675994"/>
    </source>
</evidence>
<evidence type="ECO:0000256" key="5">
    <source>
        <dbReference type="ARBA" id="ARBA00022989"/>
    </source>
</evidence>
<feature type="domain" description="Major facilitator superfamily (MFS) profile" evidence="8">
    <location>
        <begin position="14"/>
        <end position="406"/>
    </location>
</feature>
<feature type="transmembrane region" description="Helical" evidence="7">
    <location>
        <begin position="315"/>
        <end position="339"/>
    </location>
</feature>
<evidence type="ECO:0000256" key="4">
    <source>
        <dbReference type="ARBA" id="ARBA00022692"/>
    </source>
</evidence>
<dbReference type="GO" id="GO:0005886">
    <property type="term" value="C:plasma membrane"/>
    <property type="evidence" value="ECO:0007669"/>
    <property type="project" value="UniProtKB-SubCell"/>
</dbReference>
<keyword evidence="2" id="KW-0813">Transport</keyword>
<comment type="subcellular location">
    <subcellularLocation>
        <location evidence="1">Cell membrane</location>
        <topology evidence="1">Multi-pass membrane protein</topology>
    </subcellularLocation>
</comment>
<dbReference type="EMBL" id="CP063367">
    <property type="protein sequence ID" value="QUM69498.1"/>
    <property type="molecule type" value="Genomic_DNA"/>
</dbReference>
<dbReference type="Pfam" id="PF07690">
    <property type="entry name" value="MFS_1"/>
    <property type="match status" value="1"/>
</dbReference>
<feature type="transmembrane region" description="Helical" evidence="7">
    <location>
        <begin position="51"/>
        <end position="69"/>
    </location>
</feature>
<dbReference type="PANTHER" id="PTHR43124">
    <property type="entry name" value="PURINE EFFLUX PUMP PBUE"/>
    <property type="match status" value="1"/>
</dbReference>
<dbReference type="RefSeq" id="WP_212574958.1">
    <property type="nucleotide sequence ID" value="NZ_CP063367.1"/>
</dbReference>
<keyword evidence="6 7" id="KW-0472">Membrane</keyword>
<dbReference type="Proteomes" id="UP000675994">
    <property type="component" value="Chromosome"/>
</dbReference>
<dbReference type="AlphaFoldDB" id="A0AAQ0D761"/>
<feature type="transmembrane region" description="Helical" evidence="7">
    <location>
        <begin position="259"/>
        <end position="278"/>
    </location>
</feature>
<evidence type="ECO:0000256" key="6">
    <source>
        <dbReference type="ARBA" id="ARBA00023136"/>
    </source>
</evidence>
<evidence type="ECO:0000256" key="7">
    <source>
        <dbReference type="SAM" id="Phobius"/>
    </source>
</evidence>
<reference evidence="9" key="1">
    <citation type="journal article" date="2021" name="Front. Microbiol.">
        <title>Presence and Characterization of a Novel cfr-Carrying Tn558 Transposon Derivative in Staphylococcus delphini Isolated From Retail Food.</title>
        <authorList>
            <person name="Zhang F."/>
            <person name="Wu S."/>
            <person name="Huang J."/>
            <person name="Yang R."/>
            <person name="Zhang J."/>
            <person name="Lei T."/>
            <person name="Dai J."/>
            <person name="Ding Y."/>
            <person name="Xue L."/>
            <person name="Wang J."/>
            <person name="Chen M."/>
            <person name="Wu Q."/>
        </authorList>
    </citation>
    <scope>NUCLEOTIDE SEQUENCE</scope>
    <source>
        <strain evidence="9">2794-1</strain>
    </source>
</reference>
<dbReference type="GO" id="GO:0022857">
    <property type="term" value="F:transmembrane transporter activity"/>
    <property type="evidence" value="ECO:0007669"/>
    <property type="project" value="InterPro"/>
</dbReference>
<gene>
    <name evidence="9" type="ORF">IPU22_00640</name>
</gene>
<dbReference type="PANTHER" id="PTHR43124:SF3">
    <property type="entry name" value="CHLORAMPHENICOL EFFLUX PUMP RV0191"/>
    <property type="match status" value="1"/>
</dbReference>
<evidence type="ECO:0000259" key="8">
    <source>
        <dbReference type="PROSITE" id="PS50850"/>
    </source>
</evidence>
<feature type="transmembrane region" description="Helical" evidence="7">
    <location>
        <begin position="382"/>
        <end position="404"/>
    </location>
</feature>
<feature type="transmembrane region" description="Helical" evidence="7">
    <location>
        <begin position="81"/>
        <end position="99"/>
    </location>
</feature>
<protein>
    <submittedName>
        <fullName evidence="9">MFS transporter</fullName>
    </submittedName>
</protein>
<feature type="transmembrane region" description="Helical" evidence="7">
    <location>
        <begin position="290"/>
        <end position="309"/>
    </location>
</feature>
<dbReference type="InterPro" id="IPR036259">
    <property type="entry name" value="MFS_trans_sf"/>
</dbReference>
<dbReference type="InterPro" id="IPR050189">
    <property type="entry name" value="MFS_Efflux_Transporters"/>
</dbReference>
<evidence type="ECO:0000313" key="9">
    <source>
        <dbReference type="EMBL" id="QUM69498.1"/>
    </source>
</evidence>
<keyword evidence="5 7" id="KW-1133">Transmembrane helix</keyword>
<organism evidence="9 10">
    <name type="scientific">Staphylococcus delphini</name>
    <dbReference type="NCBI Taxonomy" id="53344"/>
    <lineage>
        <taxon>Bacteria</taxon>
        <taxon>Bacillati</taxon>
        <taxon>Bacillota</taxon>
        <taxon>Bacilli</taxon>
        <taxon>Bacillales</taxon>
        <taxon>Staphylococcaceae</taxon>
        <taxon>Staphylococcus</taxon>
        <taxon>Staphylococcus intermedius group</taxon>
    </lineage>
</organism>
<feature type="transmembrane region" description="Helical" evidence="7">
    <location>
        <begin position="171"/>
        <end position="191"/>
    </location>
</feature>
<feature type="transmembrane region" description="Helical" evidence="7">
    <location>
        <begin position="12"/>
        <end position="31"/>
    </location>
</feature>
<keyword evidence="3" id="KW-1003">Cell membrane</keyword>
<dbReference type="InterPro" id="IPR020846">
    <property type="entry name" value="MFS_dom"/>
</dbReference>
<dbReference type="PROSITE" id="PS50850">
    <property type="entry name" value="MFS"/>
    <property type="match status" value="1"/>
</dbReference>
<feature type="transmembrane region" description="Helical" evidence="7">
    <location>
        <begin position="105"/>
        <end position="126"/>
    </location>
</feature>
<evidence type="ECO:0000256" key="1">
    <source>
        <dbReference type="ARBA" id="ARBA00004651"/>
    </source>
</evidence>
<proteinExistence type="predicted"/>
<dbReference type="InterPro" id="IPR011701">
    <property type="entry name" value="MFS"/>
</dbReference>
<sequence>MNKQMTDANYYKKIIIALVLGWIAIWIYRTVLTPIYPQIQSDLGNVSDSQIGLVASVYFFAYTGMQIPSGALVDRFGQKRVLIPAFLGFAVAAFIIGTAHTLTQVYLGALVAGISTGSYYGAAFSLSAKYTPKDKKSFSNAIINSGSALGMIIGLVGSSVLVGRLNIQWNYMLYMTGIIILAVTVVFVLFIKSDNIQTPTQQAKSSRHSVSTSTQQVSLFAPKQLVIYFVYFATCYGYYMIVTWLPSFLVAEKNFEQSSVGYVAAIVAITAVPGALIFSKYIDKNAHQRLNLIVILLFAAAITISLTVFSPTPIVLYIALILYGLLGKLAIDPVLITYVSDSVKEDVVAKALGMFNFFGMSSSVVAPWLTGLIGDMTGSKVIAFYISAILLVIAALLFIFVVLLRKDKQQIHVQ</sequence>
<dbReference type="Gene3D" id="1.20.1250.20">
    <property type="entry name" value="MFS general substrate transporter like domains"/>
    <property type="match status" value="2"/>
</dbReference>
<feature type="transmembrane region" description="Helical" evidence="7">
    <location>
        <begin position="351"/>
        <end position="370"/>
    </location>
</feature>
<keyword evidence="4 7" id="KW-0812">Transmembrane</keyword>
<name>A0AAQ0D761_9STAP</name>
<accession>A0AAQ0D761</accession>
<feature type="transmembrane region" description="Helical" evidence="7">
    <location>
        <begin position="138"/>
        <end position="165"/>
    </location>
</feature>